<reference evidence="1" key="1">
    <citation type="submission" date="2022-06" db="EMBL/GenBank/DDBJ databases">
        <title>Uncovering the hologenomic basis of an extraordinary plant invasion.</title>
        <authorList>
            <person name="Bieker V.C."/>
            <person name="Martin M.D."/>
            <person name="Gilbert T."/>
            <person name="Hodgins K."/>
            <person name="Battlay P."/>
            <person name="Petersen B."/>
            <person name="Wilson J."/>
        </authorList>
    </citation>
    <scope>NUCLEOTIDE SEQUENCE</scope>
    <source>
        <strain evidence="1">AA19_3_7</strain>
        <tissue evidence="1">Leaf</tissue>
    </source>
</reference>
<dbReference type="EMBL" id="JAMZMK010010416">
    <property type="protein sequence ID" value="KAI7731628.1"/>
    <property type="molecule type" value="Genomic_DNA"/>
</dbReference>
<evidence type="ECO:0000313" key="1">
    <source>
        <dbReference type="EMBL" id="KAI7731628.1"/>
    </source>
</evidence>
<evidence type="ECO:0000313" key="2">
    <source>
        <dbReference type="Proteomes" id="UP001206925"/>
    </source>
</evidence>
<proteinExistence type="predicted"/>
<dbReference type="AlphaFoldDB" id="A0AAD5BXM3"/>
<keyword evidence="2" id="KW-1185">Reference proteome</keyword>
<protein>
    <submittedName>
        <fullName evidence="1">Uncharacterized protein</fullName>
    </submittedName>
</protein>
<comment type="caution">
    <text evidence="1">The sequence shown here is derived from an EMBL/GenBank/DDBJ whole genome shotgun (WGS) entry which is preliminary data.</text>
</comment>
<gene>
    <name evidence="1" type="ORF">M8C21_015714</name>
</gene>
<sequence length="176" mass="20689">MRSFGTILACGDSGCQHYRWKSMKHGRFKLSEIQPYFLRECLRLKDLYERSRRRLNLRADMRDDRIVWIKALHDVKGMFPRMSNSELMAPIGGITLSTEKLRQRLLEEGVSEAGIKNQGMVVSVGVDEVENNIFRRKTMTMWKLFTVLRSLIMQWCVNHNIEQPISLKNRRSKNTL</sequence>
<accession>A0AAD5BXM3</accession>
<organism evidence="1 2">
    <name type="scientific">Ambrosia artemisiifolia</name>
    <name type="common">Common ragweed</name>
    <dbReference type="NCBI Taxonomy" id="4212"/>
    <lineage>
        <taxon>Eukaryota</taxon>
        <taxon>Viridiplantae</taxon>
        <taxon>Streptophyta</taxon>
        <taxon>Embryophyta</taxon>
        <taxon>Tracheophyta</taxon>
        <taxon>Spermatophyta</taxon>
        <taxon>Magnoliopsida</taxon>
        <taxon>eudicotyledons</taxon>
        <taxon>Gunneridae</taxon>
        <taxon>Pentapetalae</taxon>
        <taxon>asterids</taxon>
        <taxon>campanulids</taxon>
        <taxon>Asterales</taxon>
        <taxon>Asteraceae</taxon>
        <taxon>Asteroideae</taxon>
        <taxon>Heliantheae alliance</taxon>
        <taxon>Heliantheae</taxon>
        <taxon>Ambrosia</taxon>
    </lineage>
</organism>
<dbReference type="Proteomes" id="UP001206925">
    <property type="component" value="Unassembled WGS sequence"/>
</dbReference>
<name>A0AAD5BXM3_AMBAR</name>